<feature type="compositionally biased region" description="Polar residues" evidence="1">
    <location>
        <begin position="33"/>
        <end position="44"/>
    </location>
</feature>
<reference evidence="2 3" key="1">
    <citation type="submission" date="2015-05" db="EMBL/GenBank/DDBJ databases">
        <title>Genome assembly of Archangium gephyra DSM 2261.</title>
        <authorList>
            <person name="Sharma G."/>
            <person name="Subramanian S."/>
        </authorList>
    </citation>
    <scope>NUCLEOTIDE SEQUENCE [LARGE SCALE GENOMIC DNA]</scope>
    <source>
        <strain evidence="2 3">DSM 2261</strain>
    </source>
</reference>
<dbReference type="EMBL" id="CP011509">
    <property type="protein sequence ID" value="AKJ05009.1"/>
    <property type="molecule type" value="Genomic_DNA"/>
</dbReference>
<feature type="compositionally biased region" description="Basic residues" evidence="1">
    <location>
        <begin position="15"/>
        <end position="25"/>
    </location>
</feature>
<accession>A0AAC8QCN2</accession>
<name>A0AAC8QCN2_9BACT</name>
<evidence type="ECO:0008006" key="4">
    <source>
        <dbReference type="Google" id="ProtNLM"/>
    </source>
</evidence>
<evidence type="ECO:0000313" key="3">
    <source>
        <dbReference type="Proteomes" id="UP000035579"/>
    </source>
</evidence>
<protein>
    <recommendedName>
        <fullName evidence="4">NACHT domain-containing protein</fullName>
    </recommendedName>
</protein>
<evidence type="ECO:0000256" key="1">
    <source>
        <dbReference type="SAM" id="MobiDB-lite"/>
    </source>
</evidence>
<sequence length="1009" mass="112579">MVKTALCVNWGMSRRKKTPIRRKNATRRETPSHQESTTRTSETKVTALPPELLAPPDVQPWPPVDPRAGVLPMHQLTWPDFERLLVAIASHVLGFGDARLYGVAGQAQHGLDVIARTTQGEPRALQGKNVKSFDKADLQKAINKFAKGKRPFNCQWLAIAVACNTDRTEVLDELHRLRNLYPKLTIELWGENQLSTMLRDHPHLVRLFFGTEWERLFCDPAKAANTQQYTDSLHALLSSSRARLITRWLAAGVEEGDAEKFADDATIGVPPTLKDSLPETGLICIEGEFGSGKSVFGERIHQLDVMAALNNASSPIPIHLTARFIRGSLEAEIQSVATSMGNFRRLGVRVVIDGLDEPGLERASDLLEQSRVLARSWPQTRIIATARIGVASNRQERIAMPLLTTEEQQVLLSRIAGSPHVTYKWPPPVLEAIRRPLFLLIAASLHRDSIHYTIPRSPASFLEALVRKALGRNAKLATEARLGLLRLATLTLAAGGAVALGEFGTERDQETLVDTRLAIQHGKSLIFSLPIIEQYFGAQALLDGLIQPDWALESMESLERWRYAFVLATALGGWDKVSNLLEKLATRHLGTAIWITTEAVSEHASKDDSLPTLPVGIECARRLRRALTTWMTELPVSKLTRLARPNGSAHTVAARSEGSRLTASMKNDDAESAEADIIELPVNIHSFNNIDQSWFLLRSAHAPSAEAGWPWRWALQWIDTEVEQLLKQEALPVQPNSSARAEQRWAVAKWLLNRGGELLHRPLPADQLKATAENLLNGLSNEPWRTKIHITGRMTIHTEALQQIVSELVAEGESSSDSLLHRPWAVPDNSTPRNQWISSLYTDETLRLLVEQVYQAALDIHNELVTTWFPNLQDALSWSAARPFRLDGLLEISYGNNAWEDNPGLDYRIQPLPNGERTIAVVKIGSKQDIMALRRDVAHELEDKIKSSEFLRWHPASPPGIRLSALSSWTSTVLHVFGDTPATDLAYEWLWNDLHDLRLIRSTPPASIY</sequence>
<dbReference type="AlphaFoldDB" id="A0AAC8QCN2"/>
<feature type="region of interest" description="Disordered" evidence="1">
    <location>
        <begin position="15"/>
        <end position="61"/>
    </location>
</feature>
<organism evidence="2 3">
    <name type="scientific">Archangium gephyra</name>
    <dbReference type="NCBI Taxonomy" id="48"/>
    <lineage>
        <taxon>Bacteria</taxon>
        <taxon>Pseudomonadati</taxon>
        <taxon>Myxococcota</taxon>
        <taxon>Myxococcia</taxon>
        <taxon>Myxococcales</taxon>
        <taxon>Cystobacterineae</taxon>
        <taxon>Archangiaceae</taxon>
        <taxon>Archangium</taxon>
    </lineage>
</organism>
<evidence type="ECO:0000313" key="2">
    <source>
        <dbReference type="EMBL" id="AKJ05009.1"/>
    </source>
</evidence>
<dbReference type="KEGG" id="age:AA314_06635"/>
<dbReference type="Proteomes" id="UP000035579">
    <property type="component" value="Chromosome"/>
</dbReference>
<gene>
    <name evidence="2" type="ORF">AA314_06635</name>
</gene>
<proteinExistence type="predicted"/>